<organism evidence="2 3">
    <name type="scientific">Streptomyces bathyalis</name>
    <dbReference type="NCBI Taxonomy" id="2710756"/>
    <lineage>
        <taxon>Bacteria</taxon>
        <taxon>Bacillati</taxon>
        <taxon>Actinomycetota</taxon>
        <taxon>Actinomycetes</taxon>
        <taxon>Kitasatosporales</taxon>
        <taxon>Streptomycetaceae</taxon>
        <taxon>Streptomyces</taxon>
    </lineage>
</organism>
<feature type="compositionally biased region" description="Pro residues" evidence="1">
    <location>
        <begin position="231"/>
        <end position="241"/>
    </location>
</feature>
<reference evidence="3" key="1">
    <citation type="submission" date="2020-02" db="EMBL/GenBank/DDBJ databases">
        <title>Streptomyces sp. ASO4wet.</title>
        <authorList>
            <person name="Risdian C."/>
            <person name="Landwehr W."/>
            <person name="Schupp P."/>
            <person name="Wink J."/>
        </authorList>
    </citation>
    <scope>NUCLEOTIDE SEQUENCE [LARGE SCALE GENOMIC DNA]</scope>
    <source>
        <strain evidence="3">ASO4wet</strain>
    </source>
</reference>
<keyword evidence="3" id="KW-1185">Reference proteome</keyword>
<evidence type="ECO:0000313" key="3">
    <source>
        <dbReference type="Proteomes" id="UP000595046"/>
    </source>
</evidence>
<protein>
    <submittedName>
        <fullName evidence="2">Sugar phosphate isomerase</fullName>
    </submittedName>
</protein>
<name>A0A7T1WSG7_9ACTN</name>
<feature type="region of interest" description="Disordered" evidence="1">
    <location>
        <begin position="1"/>
        <end position="23"/>
    </location>
</feature>
<keyword evidence="2" id="KW-0413">Isomerase</keyword>
<feature type="compositionally biased region" description="Low complexity" evidence="1">
    <location>
        <begin position="218"/>
        <end position="230"/>
    </location>
</feature>
<accession>A0A7T1WSG7</accession>
<dbReference type="KEGG" id="sbat:G4Z16_04190"/>
<dbReference type="NCBIfam" id="NF035938">
    <property type="entry name" value="EboA_domain"/>
    <property type="match status" value="1"/>
</dbReference>
<dbReference type="RefSeq" id="WP_197349242.1">
    <property type="nucleotide sequence ID" value="NZ_CP048882.1"/>
</dbReference>
<dbReference type="AlphaFoldDB" id="A0A7T1WSG7"/>
<feature type="compositionally biased region" description="Basic and acidic residues" evidence="1">
    <location>
        <begin position="1"/>
        <end position="11"/>
    </location>
</feature>
<feature type="region of interest" description="Disordered" evidence="1">
    <location>
        <begin position="215"/>
        <end position="241"/>
    </location>
</feature>
<evidence type="ECO:0000313" key="2">
    <source>
        <dbReference type="EMBL" id="QPP05725.1"/>
    </source>
</evidence>
<proteinExistence type="predicted"/>
<evidence type="ECO:0000256" key="1">
    <source>
        <dbReference type="SAM" id="MobiDB-lite"/>
    </source>
</evidence>
<dbReference type="InterPro" id="IPR047715">
    <property type="entry name" value="EboA_dom"/>
</dbReference>
<dbReference type="GO" id="GO:0016853">
    <property type="term" value="F:isomerase activity"/>
    <property type="evidence" value="ECO:0007669"/>
    <property type="project" value="UniProtKB-KW"/>
</dbReference>
<dbReference type="EMBL" id="CP048882">
    <property type="protein sequence ID" value="QPP05725.1"/>
    <property type="molecule type" value="Genomic_DNA"/>
</dbReference>
<gene>
    <name evidence="2" type="ORF">G4Z16_04190</name>
</gene>
<dbReference type="Proteomes" id="UP000595046">
    <property type="component" value="Chromosome"/>
</dbReference>
<sequence>MLNPRAPHDPDPAAPRLPHADEHPTLQGIEDRLDCQLDDTGRNWLREALADAARAPGEAAWELHFASAGRHCGRRAAGDARVLLLHAAAAGTDTLTRLYRQGTAAERAAVLHALPLLPAGAAPEALPLVEDALRANDTTLVAAAVGPYAAAHLDPHGWRHAVLKCLFTSVPLGAVAGLARRAGGDAELARMLTDFAHECTAAGRPVPADLHRALDLTGSASPPAGTGAPEEPAPAHPPEES</sequence>